<keyword evidence="9" id="KW-1185">Reference proteome</keyword>
<dbReference type="EMBL" id="FOIB01000013">
    <property type="protein sequence ID" value="SEU38494.1"/>
    <property type="molecule type" value="Genomic_DNA"/>
</dbReference>
<dbReference type="InterPro" id="IPR015424">
    <property type="entry name" value="PyrdxlP-dep_Trfase"/>
</dbReference>
<dbReference type="InterPro" id="IPR050106">
    <property type="entry name" value="HistidinolP_aminotransfase"/>
</dbReference>
<dbReference type="Pfam" id="PF00155">
    <property type="entry name" value="Aminotran_1_2"/>
    <property type="match status" value="1"/>
</dbReference>
<dbReference type="PANTHER" id="PTHR43643:SF3">
    <property type="entry name" value="HISTIDINOL-PHOSPHATE AMINOTRANSFERASE"/>
    <property type="match status" value="1"/>
</dbReference>
<dbReference type="STRING" id="1334629.MFUL124B02_10170"/>
<dbReference type="GO" id="GO:0030170">
    <property type="term" value="F:pyridoxal phosphate binding"/>
    <property type="evidence" value="ECO:0007669"/>
    <property type="project" value="InterPro"/>
</dbReference>
<proteinExistence type="inferred from homology"/>
<comment type="cofactor">
    <cofactor evidence="5">
        <name>pyridoxal 5'-phosphate</name>
        <dbReference type="ChEBI" id="CHEBI:597326"/>
    </cofactor>
</comment>
<reference evidence="8 9" key="1">
    <citation type="submission" date="2016-10" db="EMBL/GenBank/DDBJ databases">
        <authorList>
            <person name="Varghese N."/>
            <person name="Submissions S."/>
        </authorList>
    </citation>
    <scope>NUCLEOTIDE SEQUENCE [LARGE SCALE GENOMIC DNA]</scope>
    <source>
        <strain evidence="8 9">DSM 16525</strain>
    </source>
</reference>
<dbReference type="EC" id="2.6.1.-" evidence="5"/>
<dbReference type="CDD" id="cd00609">
    <property type="entry name" value="AAT_like"/>
    <property type="match status" value="1"/>
</dbReference>
<evidence type="ECO:0000256" key="4">
    <source>
        <dbReference type="ARBA" id="ARBA00022898"/>
    </source>
</evidence>
<dbReference type="Gene3D" id="3.40.640.10">
    <property type="entry name" value="Type I PLP-dependent aspartate aminotransferase-like (Major domain)"/>
    <property type="match status" value="1"/>
</dbReference>
<protein>
    <recommendedName>
        <fullName evidence="5">Aminotransferase</fullName>
        <ecNumber evidence="5">2.6.1.-</ecNumber>
    </recommendedName>
</protein>
<evidence type="ECO:0000256" key="2">
    <source>
        <dbReference type="ARBA" id="ARBA00022576"/>
    </source>
</evidence>
<comment type="similarity">
    <text evidence="1">Belongs to the class-II pyridoxal-phosphate-dependent aminotransferase family. Histidinol-phosphate aminotransferase subfamily.</text>
</comment>
<keyword evidence="3 5" id="KW-0808">Transferase</keyword>
<dbReference type="Proteomes" id="UP000321514">
    <property type="component" value="Unassembled WGS sequence"/>
</dbReference>
<reference evidence="7 10" key="2">
    <citation type="submission" date="2019-07" db="EMBL/GenBank/DDBJ databases">
        <title>Whole genome shotgun sequence of Myxococcus fulvus NBRC 100333.</title>
        <authorList>
            <person name="Hosoyama A."/>
            <person name="Uohara A."/>
            <person name="Ohji S."/>
            <person name="Ichikawa N."/>
        </authorList>
    </citation>
    <scope>NUCLEOTIDE SEQUENCE [LARGE SCALE GENOMIC DNA]</scope>
    <source>
        <strain evidence="7 10">NBRC 100333</strain>
    </source>
</reference>
<dbReference type="PANTHER" id="PTHR43643">
    <property type="entry name" value="HISTIDINOL-PHOSPHATE AMINOTRANSFERASE 2"/>
    <property type="match status" value="1"/>
</dbReference>
<evidence type="ECO:0000313" key="9">
    <source>
        <dbReference type="Proteomes" id="UP000183760"/>
    </source>
</evidence>
<evidence type="ECO:0000256" key="1">
    <source>
        <dbReference type="ARBA" id="ARBA00007970"/>
    </source>
</evidence>
<keyword evidence="2 5" id="KW-0032">Aminotransferase</keyword>
<dbReference type="Proteomes" id="UP000183760">
    <property type="component" value="Unassembled WGS sequence"/>
</dbReference>
<dbReference type="PROSITE" id="PS51318">
    <property type="entry name" value="TAT"/>
    <property type="match status" value="1"/>
</dbReference>
<dbReference type="GO" id="GO:0008483">
    <property type="term" value="F:transaminase activity"/>
    <property type="evidence" value="ECO:0007669"/>
    <property type="project" value="UniProtKB-KW"/>
</dbReference>
<dbReference type="InterPro" id="IPR015422">
    <property type="entry name" value="PyrdxlP-dep_Trfase_small"/>
</dbReference>
<evidence type="ECO:0000313" key="10">
    <source>
        <dbReference type="Proteomes" id="UP000321514"/>
    </source>
</evidence>
<name>A0A511TFJ6_MYXFU</name>
<dbReference type="SUPFAM" id="SSF53383">
    <property type="entry name" value="PLP-dependent transferases"/>
    <property type="match status" value="1"/>
</dbReference>
<evidence type="ECO:0000256" key="5">
    <source>
        <dbReference type="RuleBase" id="RU000481"/>
    </source>
</evidence>
<dbReference type="PROSITE" id="PS00105">
    <property type="entry name" value="AA_TRANSFER_CLASS_1"/>
    <property type="match status" value="1"/>
</dbReference>
<feature type="domain" description="Aminotransferase class I/classII large" evidence="6">
    <location>
        <begin position="41"/>
        <end position="365"/>
    </location>
</feature>
<sequence>MPHPLPTRRALLAGAAAALVVRPELSMAAPAPRKNWSQDPVRLFFNENRYGPCEGALRVMRESLHLSSRYASQDRVDALKRLIAEQEGLTSEHVLLTAGAFEALVLIANEFASGGGGVICPDPSFPIVATYAERAGGKVQRVPLDATMTHDLDALAARVDAGTKLVSVCNPNNPTGTIVDSGRLRAFCEAVAPRATVLVDEVYIQYLEPAPGLSMVDQVRAGKDVIITRSFSKIHGLAGMRVGYALAQPALVKKLSERQMTLPNAVSIEAALASLQDKAFVPRIRKLITDARRITTKALDTVGMKYVPGHANFVWMPLPPELLDLPVRFAPHGFHLTTQPNVPIAADAARLRLTVGTVEEMTAFAALLRSMLGR</sequence>
<dbReference type="Gene3D" id="3.90.1150.10">
    <property type="entry name" value="Aspartate Aminotransferase, domain 1"/>
    <property type="match status" value="1"/>
</dbReference>
<keyword evidence="4" id="KW-0663">Pyridoxal phosphate</keyword>
<comment type="caution">
    <text evidence="7">The sequence shown here is derived from an EMBL/GenBank/DDBJ whole genome shotgun (WGS) entry which is preliminary data.</text>
</comment>
<dbReference type="InterPro" id="IPR004839">
    <property type="entry name" value="Aminotransferase_I/II_large"/>
</dbReference>
<dbReference type="InterPro" id="IPR015421">
    <property type="entry name" value="PyrdxlP-dep_Trfase_major"/>
</dbReference>
<evidence type="ECO:0000259" key="6">
    <source>
        <dbReference type="Pfam" id="PF00155"/>
    </source>
</evidence>
<dbReference type="InterPro" id="IPR006311">
    <property type="entry name" value="TAT_signal"/>
</dbReference>
<gene>
    <name evidence="7" type="primary">hisC_2</name>
    <name evidence="7" type="ORF">MFU01_79860</name>
    <name evidence="8" type="ORF">SAMN05443572_11387</name>
</gene>
<dbReference type="InterPro" id="IPR004838">
    <property type="entry name" value="NHTrfase_class1_PyrdxlP-BS"/>
</dbReference>
<accession>A0A511TFJ6</accession>
<evidence type="ECO:0000313" key="8">
    <source>
        <dbReference type="EMBL" id="SEU38494.1"/>
    </source>
</evidence>
<comment type="similarity">
    <text evidence="5">Belongs to the class-I pyridoxal-phosphate-dependent aminotransferase family.</text>
</comment>
<organism evidence="7 10">
    <name type="scientific">Myxococcus fulvus</name>
    <dbReference type="NCBI Taxonomy" id="33"/>
    <lineage>
        <taxon>Bacteria</taxon>
        <taxon>Pseudomonadati</taxon>
        <taxon>Myxococcota</taxon>
        <taxon>Myxococcia</taxon>
        <taxon>Myxococcales</taxon>
        <taxon>Cystobacterineae</taxon>
        <taxon>Myxococcaceae</taxon>
        <taxon>Myxococcus</taxon>
    </lineage>
</organism>
<evidence type="ECO:0000256" key="3">
    <source>
        <dbReference type="ARBA" id="ARBA00022679"/>
    </source>
</evidence>
<dbReference type="EMBL" id="BJXR01000072">
    <property type="protein sequence ID" value="GEN12949.1"/>
    <property type="molecule type" value="Genomic_DNA"/>
</dbReference>
<dbReference type="AlphaFoldDB" id="A0A511TFJ6"/>
<dbReference type="RefSeq" id="WP_074958366.1">
    <property type="nucleotide sequence ID" value="NZ_BJXR01000072.1"/>
</dbReference>
<evidence type="ECO:0000313" key="7">
    <source>
        <dbReference type="EMBL" id="GEN12949.1"/>
    </source>
</evidence>